<sequence>MSRSIRSIRSIRSARSTRPVRPVRPLRNRVRVRLAVGAAAGALVLGATPAAALAPAPAHGTVSPSRHDHANTIRQIPLQGAVNVRDVGGYRTHGGDRVRYGLVYRADALGRLTDPDLTTLAGLRLGTVIDYRVPVEVQSDGPDRLPAGLDATARPVNDSGLYGQMTAAIASRDPARQEAALGGSKGSDLMKKVYRTLISDPANTAQFAKTFRDLARSSPRSAVLFHCTSGKDRTGWTTYVLLRALGVPERTARQDYLASNAIRAAADRRVREGLEQAGMMQNPDLLIPLQEVRSGYLDTALAEVRGRYGSLYGYLTRGLGLDRRTLRDLQSHLTTYPPGGGREVTPAPLRTAARLRPLGLRSRLRPLGRRGRPKGAGRAGKGAAPPAPGPPGCRLSRERLCRARSSAKAVSSAPVPGRQPRPARAERPRTRPFP</sequence>
<dbReference type="Proteomes" id="UP001589718">
    <property type="component" value="Unassembled WGS sequence"/>
</dbReference>
<dbReference type="InterPro" id="IPR029021">
    <property type="entry name" value="Prot-tyrosine_phosphatase-like"/>
</dbReference>
<dbReference type="InterPro" id="IPR016130">
    <property type="entry name" value="Tyr_Pase_AS"/>
</dbReference>
<dbReference type="PROSITE" id="PS00383">
    <property type="entry name" value="TYR_PHOSPHATASE_1"/>
    <property type="match status" value="1"/>
</dbReference>
<name>A0ABV5PBN0_STRCM</name>
<organism evidence="2 3">
    <name type="scientific">Streptomyces cremeus</name>
    <dbReference type="NCBI Taxonomy" id="66881"/>
    <lineage>
        <taxon>Bacteria</taxon>
        <taxon>Bacillati</taxon>
        <taxon>Actinomycetota</taxon>
        <taxon>Actinomycetes</taxon>
        <taxon>Kitasatosporales</taxon>
        <taxon>Streptomycetaceae</taxon>
        <taxon>Streptomyces</taxon>
    </lineage>
</organism>
<dbReference type="RefSeq" id="WP_345223931.1">
    <property type="nucleotide sequence ID" value="NZ_BAAAXE010000013.1"/>
</dbReference>
<evidence type="ECO:0000313" key="3">
    <source>
        <dbReference type="Proteomes" id="UP001589718"/>
    </source>
</evidence>
<dbReference type="InterPro" id="IPR026893">
    <property type="entry name" value="Tyr/Ser_Pase_IphP-type"/>
</dbReference>
<feature type="compositionally biased region" description="Low complexity" evidence="1">
    <location>
        <begin position="403"/>
        <end position="422"/>
    </location>
</feature>
<dbReference type="Gene3D" id="3.90.190.10">
    <property type="entry name" value="Protein tyrosine phosphatase superfamily"/>
    <property type="match status" value="1"/>
</dbReference>
<dbReference type="Pfam" id="PF13350">
    <property type="entry name" value="Y_phosphatase3"/>
    <property type="match status" value="1"/>
</dbReference>
<dbReference type="EMBL" id="JBHMCR010000006">
    <property type="protein sequence ID" value="MFB9520608.1"/>
    <property type="molecule type" value="Genomic_DNA"/>
</dbReference>
<accession>A0ABV5PBN0</accession>
<feature type="compositionally biased region" description="Basic residues" evidence="1">
    <location>
        <begin position="362"/>
        <end position="375"/>
    </location>
</feature>
<comment type="caution">
    <text evidence="2">The sequence shown here is derived from an EMBL/GenBank/DDBJ whole genome shotgun (WGS) entry which is preliminary data.</text>
</comment>
<proteinExistence type="predicted"/>
<reference evidence="2 3" key="1">
    <citation type="submission" date="2024-09" db="EMBL/GenBank/DDBJ databases">
        <authorList>
            <person name="Sun Q."/>
            <person name="Mori K."/>
        </authorList>
    </citation>
    <scope>NUCLEOTIDE SEQUENCE [LARGE SCALE GENOMIC DNA]</scope>
    <source>
        <strain evidence="2 3">JCM 4362</strain>
    </source>
</reference>
<protein>
    <submittedName>
        <fullName evidence="2">Tyrosine-protein phosphatase</fullName>
    </submittedName>
</protein>
<feature type="region of interest" description="Disordered" evidence="1">
    <location>
        <begin position="357"/>
        <end position="434"/>
    </location>
</feature>
<keyword evidence="3" id="KW-1185">Reference proteome</keyword>
<feature type="region of interest" description="Disordered" evidence="1">
    <location>
        <begin position="1"/>
        <end position="20"/>
    </location>
</feature>
<feature type="compositionally biased region" description="Basic and acidic residues" evidence="1">
    <location>
        <begin position="423"/>
        <end position="434"/>
    </location>
</feature>
<dbReference type="SUPFAM" id="SSF52799">
    <property type="entry name" value="(Phosphotyrosine protein) phosphatases II"/>
    <property type="match status" value="1"/>
</dbReference>
<evidence type="ECO:0000256" key="1">
    <source>
        <dbReference type="SAM" id="MobiDB-lite"/>
    </source>
</evidence>
<gene>
    <name evidence="2" type="ORF">ACFFTU_11675</name>
</gene>
<evidence type="ECO:0000313" key="2">
    <source>
        <dbReference type="EMBL" id="MFB9520608.1"/>
    </source>
</evidence>